<reference evidence="1" key="1">
    <citation type="submission" date="2023-09" db="EMBL/GenBank/DDBJ databases">
        <title>Vallitalea sediminicola and Vallitalea maricola sp. nov., anaerobic bacteria isolated from marine sediment.</title>
        <authorList>
            <person name="Hirano S."/>
            <person name="Maeda A."/>
            <person name="Terahara T."/>
            <person name="Mori K."/>
            <person name="Hamada M."/>
            <person name="Matsumoto R."/>
            <person name="Kobayashi T."/>
        </authorList>
    </citation>
    <scope>NUCLEOTIDE SEQUENCE</scope>
    <source>
        <strain evidence="1">AN17-2</strain>
    </source>
</reference>
<name>A0ACB5UMN8_9FIRM</name>
<dbReference type="EMBL" id="BTPU01000053">
    <property type="protein sequence ID" value="GMQ63824.1"/>
    <property type="molecule type" value="Genomic_DNA"/>
</dbReference>
<evidence type="ECO:0000313" key="2">
    <source>
        <dbReference type="Proteomes" id="UP001374599"/>
    </source>
</evidence>
<dbReference type="Proteomes" id="UP001374599">
    <property type="component" value="Unassembled WGS sequence"/>
</dbReference>
<gene>
    <name evidence="1" type="ORF">AN2V17_30600</name>
</gene>
<proteinExistence type="predicted"/>
<evidence type="ECO:0000313" key="1">
    <source>
        <dbReference type="EMBL" id="GMQ63824.1"/>
    </source>
</evidence>
<protein>
    <submittedName>
        <fullName evidence="1">Uncharacterized protein</fullName>
    </submittedName>
</protein>
<comment type="caution">
    <text evidence="1">The sequence shown here is derived from an EMBL/GenBank/DDBJ whole genome shotgun (WGS) entry which is preliminary data.</text>
</comment>
<organism evidence="1 2">
    <name type="scientific">Vallitalea maricola</name>
    <dbReference type="NCBI Taxonomy" id="3074433"/>
    <lineage>
        <taxon>Bacteria</taxon>
        <taxon>Bacillati</taxon>
        <taxon>Bacillota</taxon>
        <taxon>Clostridia</taxon>
        <taxon>Lachnospirales</taxon>
        <taxon>Vallitaleaceae</taxon>
        <taxon>Vallitalea</taxon>
    </lineage>
</organism>
<accession>A0ACB5UMN8</accession>
<keyword evidence="2" id="KW-1185">Reference proteome</keyword>
<sequence length="64" mass="7448">MNDYDKAIADINKALEINDEYYIYSSGLEIYNQFGKEEELFHLLKLAVTKVEDLKHSIKEAPIL</sequence>